<reference evidence="1 2" key="1">
    <citation type="submission" date="2017-09" db="EMBL/GenBank/DDBJ databases">
        <title>WGS assembly of Aquilegia coerulea Goldsmith.</title>
        <authorList>
            <person name="Hodges S."/>
            <person name="Kramer E."/>
            <person name="Nordborg M."/>
            <person name="Tomkins J."/>
            <person name="Borevitz J."/>
            <person name="Derieg N."/>
            <person name="Yan J."/>
            <person name="Mihaltcheva S."/>
            <person name="Hayes R.D."/>
            <person name="Rokhsar D."/>
        </authorList>
    </citation>
    <scope>NUCLEOTIDE SEQUENCE [LARGE SCALE GENOMIC DNA]</scope>
    <source>
        <strain evidence="2">cv. Goldsmith</strain>
    </source>
</reference>
<organism evidence="1 2">
    <name type="scientific">Aquilegia coerulea</name>
    <name type="common">Rocky mountain columbine</name>
    <dbReference type="NCBI Taxonomy" id="218851"/>
    <lineage>
        <taxon>Eukaryota</taxon>
        <taxon>Viridiplantae</taxon>
        <taxon>Streptophyta</taxon>
        <taxon>Embryophyta</taxon>
        <taxon>Tracheophyta</taxon>
        <taxon>Spermatophyta</taxon>
        <taxon>Magnoliopsida</taxon>
        <taxon>Ranunculales</taxon>
        <taxon>Ranunculaceae</taxon>
        <taxon>Thalictroideae</taxon>
        <taxon>Aquilegia</taxon>
    </lineage>
</organism>
<proteinExistence type="predicted"/>
<sequence>MCVKFVCVISFTIRSMISGSYQVSDSDGDLQKELAKNDTRIISIESDDDDQVPGSERKIEDIQGCEIERSGYLFY</sequence>
<dbReference type="Proteomes" id="UP000230069">
    <property type="component" value="Unassembled WGS sequence"/>
</dbReference>
<protein>
    <submittedName>
        <fullName evidence="1">Uncharacterized protein</fullName>
    </submittedName>
</protein>
<dbReference type="AlphaFoldDB" id="A0A2G5CJ63"/>
<gene>
    <name evidence="1" type="ORF">AQUCO_05000013v1</name>
</gene>
<dbReference type="EMBL" id="KZ305067">
    <property type="protein sequence ID" value="PIA31342.1"/>
    <property type="molecule type" value="Genomic_DNA"/>
</dbReference>
<evidence type="ECO:0000313" key="2">
    <source>
        <dbReference type="Proteomes" id="UP000230069"/>
    </source>
</evidence>
<name>A0A2G5CJ63_AQUCA</name>
<evidence type="ECO:0000313" key="1">
    <source>
        <dbReference type="EMBL" id="PIA31342.1"/>
    </source>
</evidence>
<accession>A0A2G5CJ63</accession>
<dbReference type="InParanoid" id="A0A2G5CJ63"/>
<keyword evidence="2" id="KW-1185">Reference proteome</keyword>